<keyword evidence="8" id="KW-1185">Reference proteome</keyword>
<protein>
    <submittedName>
        <fullName evidence="7">GFA family protein</fullName>
    </submittedName>
</protein>
<dbReference type="InterPro" id="IPR006311">
    <property type="entry name" value="TAT_signal"/>
</dbReference>
<accession>A0ABY9TEH7</accession>
<dbReference type="SUPFAM" id="SSF51316">
    <property type="entry name" value="Mss4-like"/>
    <property type="match status" value="1"/>
</dbReference>
<evidence type="ECO:0000256" key="4">
    <source>
        <dbReference type="ARBA" id="ARBA00023239"/>
    </source>
</evidence>
<organism evidence="7 8">
    <name type="scientific">Thalassotalea nanhaiensis</name>
    <dbReference type="NCBI Taxonomy" id="3065648"/>
    <lineage>
        <taxon>Bacteria</taxon>
        <taxon>Pseudomonadati</taxon>
        <taxon>Pseudomonadota</taxon>
        <taxon>Gammaproteobacteria</taxon>
        <taxon>Alteromonadales</taxon>
        <taxon>Colwelliaceae</taxon>
        <taxon>Thalassotalea</taxon>
    </lineage>
</organism>
<evidence type="ECO:0000256" key="1">
    <source>
        <dbReference type="ARBA" id="ARBA00005495"/>
    </source>
</evidence>
<evidence type="ECO:0000256" key="3">
    <source>
        <dbReference type="ARBA" id="ARBA00022833"/>
    </source>
</evidence>
<dbReference type="Proteomes" id="UP001248581">
    <property type="component" value="Chromosome"/>
</dbReference>
<evidence type="ECO:0000256" key="2">
    <source>
        <dbReference type="ARBA" id="ARBA00022723"/>
    </source>
</evidence>
<keyword evidence="4" id="KW-0456">Lyase</keyword>
<proteinExistence type="inferred from homology"/>
<dbReference type="Gene3D" id="3.90.1590.10">
    <property type="entry name" value="glutathione-dependent formaldehyde- activating enzyme (gfa)"/>
    <property type="match status" value="1"/>
</dbReference>
<comment type="similarity">
    <text evidence="1">Belongs to the Gfa family.</text>
</comment>
<keyword evidence="2" id="KW-0479">Metal-binding</keyword>
<dbReference type="InterPro" id="IPR011057">
    <property type="entry name" value="Mss4-like_sf"/>
</dbReference>
<name>A0ABY9TEH7_9GAMM</name>
<dbReference type="Pfam" id="PF04828">
    <property type="entry name" value="GFA"/>
    <property type="match status" value="1"/>
</dbReference>
<dbReference type="InterPro" id="IPR006913">
    <property type="entry name" value="CENP-V/GFA"/>
</dbReference>
<reference evidence="8" key="1">
    <citation type="submission" date="2023-09" db="EMBL/GenBank/DDBJ databases">
        <authorList>
            <person name="Li S."/>
            <person name="Li X."/>
            <person name="Zhang C."/>
            <person name="Zhao Z."/>
        </authorList>
    </citation>
    <scope>NUCLEOTIDE SEQUENCE [LARGE SCALE GENOMIC DNA]</scope>
    <source>
        <strain evidence="8">SQ345</strain>
    </source>
</reference>
<dbReference type="PANTHER" id="PTHR33337">
    <property type="entry name" value="GFA DOMAIN-CONTAINING PROTEIN"/>
    <property type="match status" value="1"/>
</dbReference>
<dbReference type="EMBL" id="CP134146">
    <property type="protein sequence ID" value="WNC67182.1"/>
    <property type="molecule type" value="Genomic_DNA"/>
</dbReference>
<evidence type="ECO:0000256" key="5">
    <source>
        <dbReference type="SAM" id="SignalP"/>
    </source>
</evidence>
<evidence type="ECO:0000259" key="6">
    <source>
        <dbReference type="PROSITE" id="PS51891"/>
    </source>
</evidence>
<feature type="chain" id="PRO_5046173610" evidence="5">
    <location>
        <begin position="30"/>
        <end position="184"/>
    </location>
</feature>
<keyword evidence="3" id="KW-0862">Zinc</keyword>
<dbReference type="PANTHER" id="PTHR33337:SF40">
    <property type="entry name" value="CENP-V_GFA DOMAIN-CONTAINING PROTEIN-RELATED"/>
    <property type="match status" value="1"/>
</dbReference>
<feature type="signal peptide" evidence="5">
    <location>
        <begin position="1"/>
        <end position="29"/>
    </location>
</feature>
<gene>
    <name evidence="7" type="ORF">RI845_11710</name>
</gene>
<sequence>MTNKLTRRTLLAGGASILASALVAGNVRAGVSPKKEETRDTSIKTRTASCNCGQLTVTHVGPDPERISLCHCYLCQKQSGSAFSIQARFPKEELTIKGKSSTWKFPGDKPVSYRTCADQGGTYHFCPECASTVYYTADTDDARIGIRIGTFTDPSFPSPKITGFEEYHHPWVMNIKALGMKVLA</sequence>
<feature type="domain" description="CENP-V/GFA" evidence="6">
    <location>
        <begin position="46"/>
        <end position="168"/>
    </location>
</feature>
<evidence type="ECO:0000313" key="7">
    <source>
        <dbReference type="EMBL" id="WNC67182.1"/>
    </source>
</evidence>
<dbReference type="PROSITE" id="PS51318">
    <property type="entry name" value="TAT"/>
    <property type="match status" value="1"/>
</dbReference>
<dbReference type="RefSeq" id="WP_348386346.1">
    <property type="nucleotide sequence ID" value="NZ_CP134146.1"/>
</dbReference>
<dbReference type="PROSITE" id="PS51891">
    <property type="entry name" value="CENP_V_GFA"/>
    <property type="match status" value="1"/>
</dbReference>
<keyword evidence="5" id="KW-0732">Signal</keyword>
<evidence type="ECO:0000313" key="8">
    <source>
        <dbReference type="Proteomes" id="UP001248581"/>
    </source>
</evidence>